<reference evidence="4" key="1">
    <citation type="journal article" date="2021" name="Proc. Natl. Acad. Sci. U.S.A.">
        <title>A Catalog of Tens of Thousands of Viruses from Human Metagenomes Reveals Hidden Associations with Chronic Diseases.</title>
        <authorList>
            <person name="Tisza M.J."/>
            <person name="Buck C.B."/>
        </authorList>
    </citation>
    <scope>NUCLEOTIDE SEQUENCE</scope>
    <source>
        <strain evidence="4">Ctuev19</strain>
    </source>
</reference>
<dbReference type="Pfam" id="PF09524">
    <property type="entry name" value="Phg_2220_C"/>
    <property type="match status" value="1"/>
</dbReference>
<organism evidence="4">
    <name type="scientific">Myoviridae sp. ctuev19</name>
    <dbReference type="NCBI Taxonomy" id="2827716"/>
    <lineage>
        <taxon>Viruses</taxon>
        <taxon>Duplodnaviria</taxon>
        <taxon>Heunggongvirae</taxon>
        <taxon>Uroviricota</taxon>
        <taxon>Caudoviricetes</taxon>
    </lineage>
</organism>
<evidence type="ECO:0000259" key="2">
    <source>
        <dbReference type="Pfam" id="PF09524"/>
    </source>
</evidence>
<accession>A0A8S5SF15</accession>
<dbReference type="EMBL" id="BK032585">
    <property type="protein sequence ID" value="DAF49601.1"/>
    <property type="molecule type" value="Genomic_DNA"/>
</dbReference>
<feature type="domain" description="Phage replisome organiser N-terminal" evidence="3">
    <location>
        <begin position="12"/>
        <end position="127"/>
    </location>
</feature>
<dbReference type="NCBIfam" id="TIGR01714">
    <property type="entry name" value="phage_rep_org_N"/>
    <property type="match status" value="1"/>
</dbReference>
<evidence type="ECO:0000256" key="1">
    <source>
        <dbReference type="SAM" id="MobiDB-lite"/>
    </source>
</evidence>
<dbReference type="InterPro" id="IPR010056">
    <property type="entry name" value="Phage_rep_org__N"/>
</dbReference>
<dbReference type="NCBIfam" id="TIGR02220">
    <property type="entry name" value="phg_TIGR02220"/>
    <property type="match status" value="1"/>
</dbReference>
<sequence>MATEKSGKRYYWLKLQDDFFKSKRIKKLRKIAGGDTYTIIYLKMQLLAMKNNGVLEFTGLENTFAEELALDLDEEPENVAVTVNYLLSCGLLETDNETQYFVPYAVENTGCEGAAAKRMREMRARKASQCYTDVTPVLQERYGEKEIEIDKEIYRSTAGMNPGGESPEKPKKAEGNQAYKEIVDYLNTVCGTAYRASSKATQRLISARLHEGFTVEDFKSVIRIKHSEWANDTKMGKFLRPETLFGTKFESYLNQCTESHETSILDDVF</sequence>
<feature type="domain" description="Phage conserved hypothetical protein C-terminal" evidence="2">
    <location>
        <begin position="182"/>
        <end position="254"/>
    </location>
</feature>
<protein>
    <submittedName>
        <fullName evidence="4">Replisome organizer</fullName>
    </submittedName>
</protein>
<dbReference type="InterPro" id="IPR011741">
    <property type="entry name" value="Phg_2220_C"/>
</dbReference>
<evidence type="ECO:0000259" key="3">
    <source>
        <dbReference type="Pfam" id="PF09681"/>
    </source>
</evidence>
<name>A0A8S5SF15_9CAUD</name>
<feature type="region of interest" description="Disordered" evidence="1">
    <location>
        <begin position="155"/>
        <end position="174"/>
    </location>
</feature>
<evidence type="ECO:0000313" key="4">
    <source>
        <dbReference type="EMBL" id="DAF49601.1"/>
    </source>
</evidence>
<dbReference type="Pfam" id="PF09681">
    <property type="entry name" value="Phage_rep_org_N"/>
    <property type="match status" value="1"/>
</dbReference>
<proteinExistence type="predicted"/>